<reference evidence="1" key="1">
    <citation type="submission" date="2014-11" db="EMBL/GenBank/DDBJ databases">
        <authorList>
            <person name="Amaro Gonzalez C."/>
        </authorList>
    </citation>
    <scope>NUCLEOTIDE SEQUENCE</scope>
</reference>
<protein>
    <submittedName>
        <fullName evidence="1">Uncharacterized protein</fullName>
    </submittedName>
</protein>
<accession>A0A0E9U5I6</accession>
<dbReference type="EMBL" id="GBXM01048167">
    <property type="protein sequence ID" value="JAH60410.1"/>
    <property type="molecule type" value="Transcribed_RNA"/>
</dbReference>
<sequence length="19" mass="2257">MSKCESVCERDRVCEKVRV</sequence>
<dbReference type="AlphaFoldDB" id="A0A0E9U5I6"/>
<organism evidence="1">
    <name type="scientific">Anguilla anguilla</name>
    <name type="common">European freshwater eel</name>
    <name type="synonym">Muraena anguilla</name>
    <dbReference type="NCBI Taxonomy" id="7936"/>
    <lineage>
        <taxon>Eukaryota</taxon>
        <taxon>Metazoa</taxon>
        <taxon>Chordata</taxon>
        <taxon>Craniata</taxon>
        <taxon>Vertebrata</taxon>
        <taxon>Euteleostomi</taxon>
        <taxon>Actinopterygii</taxon>
        <taxon>Neopterygii</taxon>
        <taxon>Teleostei</taxon>
        <taxon>Anguilliformes</taxon>
        <taxon>Anguillidae</taxon>
        <taxon>Anguilla</taxon>
    </lineage>
</organism>
<evidence type="ECO:0000313" key="1">
    <source>
        <dbReference type="EMBL" id="JAH60410.1"/>
    </source>
</evidence>
<proteinExistence type="predicted"/>
<name>A0A0E9U5I6_ANGAN</name>
<reference evidence="1" key="2">
    <citation type="journal article" date="2015" name="Fish Shellfish Immunol.">
        <title>Early steps in the European eel (Anguilla anguilla)-Vibrio vulnificus interaction in the gills: Role of the RtxA13 toxin.</title>
        <authorList>
            <person name="Callol A."/>
            <person name="Pajuelo D."/>
            <person name="Ebbesson L."/>
            <person name="Teles M."/>
            <person name="MacKenzie S."/>
            <person name="Amaro C."/>
        </authorList>
    </citation>
    <scope>NUCLEOTIDE SEQUENCE</scope>
</reference>